<sequence>MKELKLINHSEVMSRHQFLKQFEIKEKEMNADNKKLIAIIGHDIKSPMSSIISFLGLLKEGAFEWNRNKVEEYIEIALKSAEQTMKLLDGILIWALAENYNNSFQPEIIDLKEILVEETNNLELFASLKGIKITLPVFSEIKLFADKNMVKSILRNLISNAIKYSHANGKIDISTLSKNNRFLEVTIKDYGVGMENEVSNTLFESGKNSSLPGTNSETGTAFGLSLCKEFIDIHNGKIWIISKPGKGSEFKFTLPLGKQ</sequence>
<dbReference type="InterPro" id="IPR005467">
    <property type="entry name" value="His_kinase_dom"/>
</dbReference>
<dbReference type="InterPro" id="IPR036097">
    <property type="entry name" value="HisK_dim/P_sf"/>
</dbReference>
<gene>
    <name evidence="8" type="ORF">KEM10_21365</name>
</gene>
<keyword evidence="4" id="KW-0808">Transferase</keyword>
<evidence type="ECO:0000256" key="6">
    <source>
        <dbReference type="ARBA" id="ARBA00023012"/>
    </source>
</evidence>
<dbReference type="InterPro" id="IPR004358">
    <property type="entry name" value="Sig_transdc_His_kin-like_C"/>
</dbReference>
<evidence type="ECO:0000256" key="3">
    <source>
        <dbReference type="ARBA" id="ARBA00022553"/>
    </source>
</evidence>
<keyword evidence="6" id="KW-0902">Two-component regulatory system</keyword>
<reference evidence="8 9" key="1">
    <citation type="journal article" date="2015" name="Int. J. Syst. Evol. Microbiol.">
        <title>Carboxylicivirga linearis sp. nov., isolated from a sea cucumber culture pond.</title>
        <authorList>
            <person name="Wang F.Q."/>
            <person name="Zhou Y.X."/>
            <person name="Lin X.Z."/>
            <person name="Chen G.J."/>
            <person name="Du Z.J."/>
        </authorList>
    </citation>
    <scope>NUCLEOTIDE SEQUENCE [LARGE SCALE GENOMIC DNA]</scope>
    <source>
        <strain evidence="8 9">FB218</strain>
    </source>
</reference>
<protein>
    <recommendedName>
        <fullName evidence="2">histidine kinase</fullName>
        <ecNumber evidence="2">2.7.13.3</ecNumber>
    </recommendedName>
</protein>
<name>A0ABS5K1B1_9BACT</name>
<dbReference type="RefSeq" id="WP_212219506.1">
    <property type="nucleotide sequence ID" value="NZ_JAGUCO010000030.1"/>
</dbReference>
<dbReference type="InterPro" id="IPR036890">
    <property type="entry name" value="HATPase_C_sf"/>
</dbReference>
<dbReference type="InterPro" id="IPR003594">
    <property type="entry name" value="HATPase_dom"/>
</dbReference>
<dbReference type="SMART" id="SM00387">
    <property type="entry name" value="HATPase_c"/>
    <property type="match status" value="1"/>
</dbReference>
<dbReference type="CDD" id="cd00082">
    <property type="entry name" value="HisKA"/>
    <property type="match status" value="1"/>
</dbReference>
<dbReference type="SUPFAM" id="SSF55874">
    <property type="entry name" value="ATPase domain of HSP90 chaperone/DNA topoisomerase II/histidine kinase"/>
    <property type="match status" value="1"/>
</dbReference>
<dbReference type="PRINTS" id="PR00344">
    <property type="entry name" value="BCTRLSENSOR"/>
</dbReference>
<accession>A0ABS5K1B1</accession>
<keyword evidence="3" id="KW-0597">Phosphoprotein</keyword>
<organism evidence="8 9">
    <name type="scientific">Carboxylicivirga linearis</name>
    <dbReference type="NCBI Taxonomy" id="1628157"/>
    <lineage>
        <taxon>Bacteria</taxon>
        <taxon>Pseudomonadati</taxon>
        <taxon>Bacteroidota</taxon>
        <taxon>Bacteroidia</taxon>
        <taxon>Marinilabiliales</taxon>
        <taxon>Marinilabiliaceae</taxon>
        <taxon>Carboxylicivirga</taxon>
    </lineage>
</organism>
<keyword evidence="5 8" id="KW-0418">Kinase</keyword>
<dbReference type="PROSITE" id="PS50109">
    <property type="entry name" value="HIS_KIN"/>
    <property type="match status" value="1"/>
</dbReference>
<dbReference type="Pfam" id="PF02518">
    <property type="entry name" value="HATPase_c"/>
    <property type="match status" value="1"/>
</dbReference>
<dbReference type="EC" id="2.7.13.3" evidence="2"/>
<feature type="domain" description="Histidine kinase" evidence="7">
    <location>
        <begin position="39"/>
        <end position="258"/>
    </location>
</feature>
<evidence type="ECO:0000256" key="4">
    <source>
        <dbReference type="ARBA" id="ARBA00022679"/>
    </source>
</evidence>
<dbReference type="InterPro" id="IPR050736">
    <property type="entry name" value="Sensor_HK_Regulatory"/>
</dbReference>
<dbReference type="SUPFAM" id="SSF47384">
    <property type="entry name" value="Homodimeric domain of signal transducing histidine kinase"/>
    <property type="match status" value="1"/>
</dbReference>
<dbReference type="PANTHER" id="PTHR43711">
    <property type="entry name" value="TWO-COMPONENT HISTIDINE KINASE"/>
    <property type="match status" value="1"/>
</dbReference>
<keyword evidence="9" id="KW-1185">Reference proteome</keyword>
<comment type="caution">
    <text evidence="8">The sequence shown here is derived from an EMBL/GenBank/DDBJ whole genome shotgun (WGS) entry which is preliminary data.</text>
</comment>
<dbReference type="SMART" id="SM00388">
    <property type="entry name" value="HisKA"/>
    <property type="match status" value="1"/>
</dbReference>
<dbReference type="PANTHER" id="PTHR43711:SF31">
    <property type="entry name" value="HISTIDINE KINASE"/>
    <property type="match status" value="1"/>
</dbReference>
<evidence type="ECO:0000256" key="5">
    <source>
        <dbReference type="ARBA" id="ARBA00022777"/>
    </source>
</evidence>
<evidence type="ECO:0000256" key="1">
    <source>
        <dbReference type="ARBA" id="ARBA00000085"/>
    </source>
</evidence>
<dbReference type="Pfam" id="PF00512">
    <property type="entry name" value="HisKA"/>
    <property type="match status" value="1"/>
</dbReference>
<dbReference type="Proteomes" id="UP000708576">
    <property type="component" value="Unassembled WGS sequence"/>
</dbReference>
<evidence type="ECO:0000256" key="2">
    <source>
        <dbReference type="ARBA" id="ARBA00012438"/>
    </source>
</evidence>
<evidence type="ECO:0000313" key="9">
    <source>
        <dbReference type="Proteomes" id="UP000708576"/>
    </source>
</evidence>
<comment type="catalytic activity">
    <reaction evidence="1">
        <text>ATP + protein L-histidine = ADP + protein N-phospho-L-histidine.</text>
        <dbReference type="EC" id="2.7.13.3"/>
    </reaction>
</comment>
<evidence type="ECO:0000313" key="8">
    <source>
        <dbReference type="EMBL" id="MBS2100850.1"/>
    </source>
</evidence>
<evidence type="ECO:0000259" key="7">
    <source>
        <dbReference type="PROSITE" id="PS50109"/>
    </source>
</evidence>
<dbReference type="CDD" id="cd00075">
    <property type="entry name" value="HATPase"/>
    <property type="match status" value="1"/>
</dbReference>
<proteinExistence type="predicted"/>
<dbReference type="Gene3D" id="3.30.565.10">
    <property type="entry name" value="Histidine kinase-like ATPase, C-terminal domain"/>
    <property type="match status" value="1"/>
</dbReference>
<dbReference type="InterPro" id="IPR003661">
    <property type="entry name" value="HisK_dim/P_dom"/>
</dbReference>
<dbReference type="Gene3D" id="1.10.287.130">
    <property type="match status" value="1"/>
</dbReference>
<dbReference type="GO" id="GO:0016301">
    <property type="term" value="F:kinase activity"/>
    <property type="evidence" value="ECO:0007669"/>
    <property type="project" value="UniProtKB-KW"/>
</dbReference>
<dbReference type="EMBL" id="JAGUCO010000030">
    <property type="protein sequence ID" value="MBS2100850.1"/>
    <property type="molecule type" value="Genomic_DNA"/>
</dbReference>